<protein>
    <submittedName>
        <fullName evidence="1">Uncharacterized protein</fullName>
    </submittedName>
</protein>
<accession>A0A194W4C7</accession>
<dbReference type="AlphaFoldDB" id="A0A194W4C7"/>
<sequence length="121" mass="13458">MGTLLQWLEFSSPREEDGDISPPLLNIIGQDPNLAVAFAIDVFGKTFVDVTQILEIAIEHLWRTTANKVSNVLIVSNQVVLGDRHLICSCRAWASVASLSSLPWRLWPVEKIIITGDVFQT</sequence>
<name>A0A194W4C7_CYTMA</name>
<keyword evidence="2" id="KW-1185">Reference proteome</keyword>
<evidence type="ECO:0000313" key="1">
    <source>
        <dbReference type="EMBL" id="KUI71381.1"/>
    </source>
</evidence>
<organism evidence="1 2">
    <name type="scientific">Cytospora mali</name>
    <name type="common">Apple Valsa canker fungus</name>
    <name type="synonym">Valsa mali</name>
    <dbReference type="NCBI Taxonomy" id="578113"/>
    <lineage>
        <taxon>Eukaryota</taxon>
        <taxon>Fungi</taxon>
        <taxon>Dikarya</taxon>
        <taxon>Ascomycota</taxon>
        <taxon>Pezizomycotina</taxon>
        <taxon>Sordariomycetes</taxon>
        <taxon>Sordariomycetidae</taxon>
        <taxon>Diaporthales</taxon>
        <taxon>Cytosporaceae</taxon>
        <taxon>Cytospora</taxon>
    </lineage>
</organism>
<reference evidence="1" key="1">
    <citation type="submission" date="2014-12" db="EMBL/GenBank/DDBJ databases">
        <title>Genome Sequence of Valsa Canker Pathogens Uncovers a Specific Adaption of Colonization on Woody Bark.</title>
        <authorList>
            <person name="Yin Z."/>
            <person name="Liu H."/>
            <person name="Gao X."/>
            <person name="Li Z."/>
            <person name="Song N."/>
            <person name="Ke X."/>
            <person name="Dai Q."/>
            <person name="Wu Y."/>
            <person name="Sun Y."/>
            <person name="Xu J.-R."/>
            <person name="Kang Z.K."/>
            <person name="Wang L."/>
            <person name="Huang L."/>
        </authorList>
    </citation>
    <scope>NUCLEOTIDE SEQUENCE [LARGE SCALE GENOMIC DNA]</scope>
    <source>
        <strain evidence="1">03-8</strain>
    </source>
</reference>
<gene>
    <name evidence="1" type="ORF">VM1G_07376</name>
</gene>
<evidence type="ECO:0000313" key="2">
    <source>
        <dbReference type="Proteomes" id="UP000078559"/>
    </source>
</evidence>
<dbReference type="EMBL" id="CM003104">
    <property type="protein sequence ID" value="KUI71381.1"/>
    <property type="molecule type" value="Genomic_DNA"/>
</dbReference>
<dbReference type="Proteomes" id="UP000078559">
    <property type="component" value="Chromosome 7"/>
</dbReference>
<proteinExistence type="predicted"/>